<keyword evidence="2" id="KW-0521">NADP</keyword>
<dbReference type="InterPro" id="IPR005913">
    <property type="entry name" value="dTDP_dehydrorham_reduct"/>
</dbReference>
<dbReference type="Gene3D" id="3.90.25.10">
    <property type="entry name" value="UDP-galactose 4-epimerase, domain 1"/>
    <property type="match status" value="1"/>
</dbReference>
<keyword evidence="5" id="KW-1185">Reference proteome</keyword>
<dbReference type="RefSeq" id="WP_236098949.1">
    <property type="nucleotide sequence ID" value="NZ_JAKGUD010000004.1"/>
</dbReference>
<dbReference type="Proteomes" id="UP001200430">
    <property type="component" value="Unassembled WGS sequence"/>
</dbReference>
<evidence type="ECO:0000313" key="5">
    <source>
        <dbReference type="Proteomes" id="UP001200430"/>
    </source>
</evidence>
<feature type="domain" description="RmlD-like substrate binding" evidence="3">
    <location>
        <begin position="3"/>
        <end position="280"/>
    </location>
</feature>
<evidence type="ECO:0000256" key="1">
    <source>
        <dbReference type="ARBA" id="ARBA00010944"/>
    </source>
</evidence>
<keyword evidence="2 4" id="KW-0560">Oxidoreductase</keyword>
<sequence length="282" mass="31335">MTDILLTGCNGMLGQEVHSLAKKTKNTVIAIDIKELDITEQDTTSSFIHIKKPNIVINCAAYTNVDGCETDEDNAFKVNAIGPRNLAMACEEIGASLVHISTDYVFDGTQETPYDEYDIPSPQSAYGRTKYAGERLVAHCCSRSYIIRTAWLYGIKGKNFVSTMLQLAKSGKPLKVVDDQIGSPTYAKDLAEGIMTLVEKPRYGIYHFTNAGFCSWYDFAKEIFDQAGLEVDLSRCTTDEFPRPAKRPAFSKLKNNMGPAQGLPSLRPWQEGLRAYLNEIDC</sequence>
<dbReference type="CDD" id="cd05254">
    <property type="entry name" value="dTDP_HR_like_SDR_e"/>
    <property type="match status" value="1"/>
</dbReference>
<dbReference type="InterPro" id="IPR036291">
    <property type="entry name" value="NAD(P)-bd_dom_sf"/>
</dbReference>
<proteinExistence type="inferred from homology"/>
<comment type="caution">
    <text evidence="4">The sequence shown here is derived from an EMBL/GenBank/DDBJ whole genome shotgun (WGS) entry which is preliminary data.</text>
</comment>
<protein>
    <recommendedName>
        <fullName evidence="2">dTDP-4-dehydrorhamnose reductase</fullName>
        <ecNumber evidence="2">1.1.1.133</ecNumber>
    </recommendedName>
</protein>
<dbReference type="Pfam" id="PF04321">
    <property type="entry name" value="RmlD_sub_bind"/>
    <property type="match status" value="1"/>
</dbReference>
<dbReference type="EC" id="1.1.1.133" evidence="2"/>
<dbReference type="InterPro" id="IPR029903">
    <property type="entry name" value="RmlD-like-bd"/>
</dbReference>
<reference evidence="4 5" key="1">
    <citation type="submission" date="2022-01" db="EMBL/GenBank/DDBJ databases">
        <title>Dethiosulfovibrio faecalis sp. nov., a novel proteolytic, non-sulfur-reducing bacterium isolated from a marine aquaculture solid waste bioreactor.</title>
        <authorList>
            <person name="Grabowski S."/>
            <person name="Apolinario E."/>
            <person name="Schneider N."/>
            <person name="Marshall C.W."/>
            <person name="Sowers K.R."/>
        </authorList>
    </citation>
    <scope>NUCLEOTIDE SEQUENCE [LARGE SCALE GENOMIC DNA]</scope>
    <source>
        <strain evidence="4 5">DSM 12537</strain>
    </source>
</reference>
<dbReference type="NCBIfam" id="TIGR01214">
    <property type="entry name" value="rmlD"/>
    <property type="match status" value="1"/>
</dbReference>
<evidence type="ECO:0000256" key="2">
    <source>
        <dbReference type="RuleBase" id="RU364082"/>
    </source>
</evidence>
<organism evidence="4 5">
    <name type="scientific">Dethiosulfovibrio marinus</name>
    <dbReference type="NCBI Taxonomy" id="133532"/>
    <lineage>
        <taxon>Bacteria</taxon>
        <taxon>Thermotogati</taxon>
        <taxon>Synergistota</taxon>
        <taxon>Synergistia</taxon>
        <taxon>Synergistales</taxon>
        <taxon>Dethiosulfovibrionaceae</taxon>
        <taxon>Dethiosulfovibrio</taxon>
    </lineage>
</organism>
<comment type="similarity">
    <text evidence="1 2">Belongs to the dTDP-4-dehydrorhamnose reductase family.</text>
</comment>
<evidence type="ECO:0000313" key="4">
    <source>
        <dbReference type="EMBL" id="MCF4142187.1"/>
    </source>
</evidence>
<dbReference type="PANTHER" id="PTHR10491:SF4">
    <property type="entry name" value="METHIONINE ADENOSYLTRANSFERASE 2 SUBUNIT BETA"/>
    <property type="match status" value="1"/>
</dbReference>
<comment type="pathway">
    <text evidence="2">Carbohydrate biosynthesis; dTDP-L-rhamnose biosynthesis.</text>
</comment>
<dbReference type="EMBL" id="JAKGUD010000004">
    <property type="protein sequence ID" value="MCF4142187.1"/>
    <property type="molecule type" value="Genomic_DNA"/>
</dbReference>
<evidence type="ECO:0000259" key="3">
    <source>
        <dbReference type="Pfam" id="PF04321"/>
    </source>
</evidence>
<name>A0ABS9EPT6_9BACT</name>
<dbReference type="GO" id="GO:0008831">
    <property type="term" value="F:dTDP-4-dehydrorhamnose reductase activity"/>
    <property type="evidence" value="ECO:0007669"/>
    <property type="project" value="UniProtKB-EC"/>
</dbReference>
<comment type="function">
    <text evidence="2">Catalyzes the reduction of dTDP-6-deoxy-L-lyxo-4-hexulose to yield dTDP-L-rhamnose.</text>
</comment>
<dbReference type="SUPFAM" id="SSF51735">
    <property type="entry name" value="NAD(P)-binding Rossmann-fold domains"/>
    <property type="match status" value="1"/>
</dbReference>
<dbReference type="PANTHER" id="PTHR10491">
    <property type="entry name" value="DTDP-4-DEHYDRORHAMNOSE REDUCTASE"/>
    <property type="match status" value="1"/>
</dbReference>
<gene>
    <name evidence="4" type="primary">rfbD</name>
    <name evidence="4" type="ORF">L2W38_05110</name>
</gene>
<accession>A0ABS9EPT6</accession>
<dbReference type="Gene3D" id="3.40.50.720">
    <property type="entry name" value="NAD(P)-binding Rossmann-like Domain"/>
    <property type="match status" value="1"/>
</dbReference>